<keyword evidence="2" id="KW-1185">Reference proteome</keyword>
<dbReference type="EMBL" id="JABFAA010000011">
    <property type="protein sequence ID" value="MBA0695928.1"/>
    <property type="molecule type" value="Genomic_DNA"/>
</dbReference>
<gene>
    <name evidence="1" type="ORF">Goari_002525</name>
</gene>
<dbReference type="AlphaFoldDB" id="A0A7J8Y8Q3"/>
<evidence type="ECO:0000313" key="1">
    <source>
        <dbReference type="EMBL" id="MBA0695928.1"/>
    </source>
</evidence>
<organism evidence="1 2">
    <name type="scientific">Gossypium aridum</name>
    <name type="common">American cotton</name>
    <name type="synonym">Erioxylum aridum</name>
    <dbReference type="NCBI Taxonomy" id="34290"/>
    <lineage>
        <taxon>Eukaryota</taxon>
        <taxon>Viridiplantae</taxon>
        <taxon>Streptophyta</taxon>
        <taxon>Embryophyta</taxon>
        <taxon>Tracheophyta</taxon>
        <taxon>Spermatophyta</taxon>
        <taxon>Magnoliopsida</taxon>
        <taxon>eudicotyledons</taxon>
        <taxon>Gunneridae</taxon>
        <taxon>Pentapetalae</taxon>
        <taxon>rosids</taxon>
        <taxon>malvids</taxon>
        <taxon>Malvales</taxon>
        <taxon>Malvaceae</taxon>
        <taxon>Malvoideae</taxon>
        <taxon>Gossypium</taxon>
    </lineage>
</organism>
<protein>
    <submittedName>
        <fullName evidence="1">Uncharacterized protein</fullName>
    </submittedName>
</protein>
<sequence length="29" mass="3370">MSLGIIDRDFDRFVLSEKVVFINKVVNSK</sequence>
<accession>A0A7J8Y8Q3</accession>
<name>A0A7J8Y8Q3_GOSAI</name>
<comment type="caution">
    <text evidence="1">The sequence shown here is derived from an EMBL/GenBank/DDBJ whole genome shotgun (WGS) entry which is preliminary data.</text>
</comment>
<reference evidence="1 2" key="1">
    <citation type="journal article" date="2019" name="Genome Biol. Evol.">
        <title>Insights into the evolution of the New World diploid cottons (Gossypium, subgenus Houzingenia) based on genome sequencing.</title>
        <authorList>
            <person name="Grover C.E."/>
            <person name="Arick M.A. 2nd"/>
            <person name="Thrash A."/>
            <person name="Conover J.L."/>
            <person name="Sanders W.S."/>
            <person name="Peterson D.G."/>
            <person name="Frelichowski J.E."/>
            <person name="Scheffler J.A."/>
            <person name="Scheffler B.E."/>
            <person name="Wendel J.F."/>
        </authorList>
    </citation>
    <scope>NUCLEOTIDE SEQUENCE [LARGE SCALE GENOMIC DNA]</scope>
    <source>
        <strain evidence="1">185</strain>
        <tissue evidence="1">Leaf</tissue>
    </source>
</reference>
<dbReference type="Proteomes" id="UP000593577">
    <property type="component" value="Unassembled WGS sequence"/>
</dbReference>
<evidence type="ECO:0000313" key="2">
    <source>
        <dbReference type="Proteomes" id="UP000593577"/>
    </source>
</evidence>
<proteinExistence type="predicted"/>